<accession>A0A0C2XDH1</accession>
<evidence type="ECO:0000256" key="2">
    <source>
        <dbReference type="ARBA" id="ARBA00023242"/>
    </source>
</evidence>
<dbReference type="OrthoDB" id="336321at2759"/>
<dbReference type="GO" id="GO:0003697">
    <property type="term" value="F:single-stranded DNA binding"/>
    <property type="evidence" value="ECO:0007669"/>
    <property type="project" value="TreeGrafter"/>
</dbReference>
<dbReference type="GO" id="GO:0042148">
    <property type="term" value="P:DNA strand invasion"/>
    <property type="evidence" value="ECO:0007669"/>
    <property type="project" value="TreeGrafter"/>
</dbReference>
<dbReference type="PANTHER" id="PTHR46457:SF1">
    <property type="entry name" value="DNA REPAIR PROTEIN RAD51 HOMOLOG 4"/>
    <property type="match status" value="1"/>
</dbReference>
<dbReference type="GO" id="GO:0033063">
    <property type="term" value="C:Rad51B-Rad51C-Rad51D-XRCC2 complex"/>
    <property type="evidence" value="ECO:0007669"/>
    <property type="project" value="TreeGrafter"/>
</dbReference>
<reference evidence="4 5" key="1">
    <citation type="submission" date="2014-04" db="EMBL/GenBank/DDBJ databases">
        <title>Evolutionary Origins and Diversification of the Mycorrhizal Mutualists.</title>
        <authorList>
            <consortium name="DOE Joint Genome Institute"/>
            <consortium name="Mycorrhizal Genomics Consortium"/>
            <person name="Kohler A."/>
            <person name="Kuo A."/>
            <person name="Nagy L.G."/>
            <person name="Floudas D."/>
            <person name="Copeland A."/>
            <person name="Barry K.W."/>
            <person name="Cichocki N."/>
            <person name="Veneault-Fourrey C."/>
            <person name="LaButti K."/>
            <person name="Lindquist E.A."/>
            <person name="Lipzen A."/>
            <person name="Lundell T."/>
            <person name="Morin E."/>
            <person name="Murat C."/>
            <person name="Riley R."/>
            <person name="Ohm R."/>
            <person name="Sun H."/>
            <person name="Tunlid A."/>
            <person name="Henrissat B."/>
            <person name="Grigoriev I.V."/>
            <person name="Hibbett D.S."/>
            <person name="Martin F."/>
        </authorList>
    </citation>
    <scope>NUCLEOTIDE SEQUENCE [LARGE SCALE GENOMIC DNA]</scope>
    <source>
        <strain evidence="4 5">Koide BX008</strain>
    </source>
</reference>
<dbReference type="Proteomes" id="UP000054549">
    <property type="component" value="Unassembled WGS sequence"/>
</dbReference>
<keyword evidence="5" id="KW-1185">Reference proteome</keyword>
<dbReference type="InterPro" id="IPR051988">
    <property type="entry name" value="HRR_RAD51_Paralog"/>
</dbReference>
<dbReference type="EMBL" id="KN818231">
    <property type="protein sequence ID" value="KIL67496.1"/>
    <property type="molecule type" value="Genomic_DNA"/>
</dbReference>
<dbReference type="GO" id="GO:0140664">
    <property type="term" value="F:ATP-dependent DNA damage sensor activity"/>
    <property type="evidence" value="ECO:0007669"/>
    <property type="project" value="InterPro"/>
</dbReference>
<protein>
    <recommendedName>
        <fullName evidence="3">RecA family profile 1 domain-containing protein</fullName>
    </recommendedName>
</protein>
<sequence>MRLATLTDGRIPKHLITALEQSGIRTVADLLFSNTLQEIYCGLPSSTVSFNEFLQCIDIVAEASSAPGTSAMHALTQAQQGPSVSTGVPIFDDLYGNLTGHEVIEISGCPRSGKSTLALNVVLHYLLKHVEAKATWIDTTGSFSVEHASLVLKSLISASEDDNTVLERLQVSQAFEVDDVYNVLEEDETSSTSHIHFIVIDAITPLLGPNLSAASSQGHAVMVHLMRHLRERARTKRHTVLNASSQAKDGNYHTNSVFSGTKRQPSLGPSFSFLTDSTLWLSTASYDPRRTPDECIITAEVLHSKNTVRVGISMLNKNSQRPVCIAVQNLEHVRDS</sequence>
<dbReference type="GO" id="GO:0000723">
    <property type="term" value="P:telomere maintenance"/>
    <property type="evidence" value="ECO:0007669"/>
    <property type="project" value="TreeGrafter"/>
</dbReference>
<proteinExistence type="predicted"/>
<dbReference type="Pfam" id="PF08423">
    <property type="entry name" value="Rad51"/>
    <property type="match status" value="1"/>
</dbReference>
<dbReference type="Gene3D" id="3.40.50.300">
    <property type="entry name" value="P-loop containing nucleotide triphosphate hydrolases"/>
    <property type="match status" value="1"/>
</dbReference>
<dbReference type="AlphaFoldDB" id="A0A0C2XDH1"/>
<dbReference type="InterPro" id="IPR013632">
    <property type="entry name" value="Rad51_C"/>
</dbReference>
<evidence type="ECO:0000313" key="5">
    <source>
        <dbReference type="Proteomes" id="UP000054549"/>
    </source>
</evidence>
<dbReference type="InterPro" id="IPR027417">
    <property type="entry name" value="P-loop_NTPase"/>
</dbReference>
<dbReference type="InterPro" id="IPR020588">
    <property type="entry name" value="RecA_ATP-bd"/>
</dbReference>
<keyword evidence="2" id="KW-0539">Nucleus</keyword>
<dbReference type="GO" id="GO:0000724">
    <property type="term" value="P:double-strand break repair via homologous recombination"/>
    <property type="evidence" value="ECO:0007669"/>
    <property type="project" value="TreeGrafter"/>
</dbReference>
<feature type="domain" description="RecA family profile 1" evidence="3">
    <location>
        <begin position="80"/>
        <end position="247"/>
    </location>
</feature>
<evidence type="ECO:0000259" key="3">
    <source>
        <dbReference type="PROSITE" id="PS50162"/>
    </source>
</evidence>
<dbReference type="PROSITE" id="PS50162">
    <property type="entry name" value="RECA_2"/>
    <property type="match status" value="1"/>
</dbReference>
<dbReference type="GO" id="GO:0005524">
    <property type="term" value="F:ATP binding"/>
    <property type="evidence" value="ECO:0007669"/>
    <property type="project" value="InterPro"/>
</dbReference>
<dbReference type="PANTHER" id="PTHR46457">
    <property type="entry name" value="DNA REPAIR PROTEIN RAD51 HOMOLOG 4"/>
    <property type="match status" value="1"/>
</dbReference>
<comment type="subcellular location">
    <subcellularLocation>
        <location evidence="1">Nucleus</location>
    </subcellularLocation>
</comment>
<name>A0A0C2XDH1_AMAMK</name>
<dbReference type="SUPFAM" id="SSF52540">
    <property type="entry name" value="P-loop containing nucleoside triphosphate hydrolases"/>
    <property type="match status" value="1"/>
</dbReference>
<dbReference type="GO" id="GO:0007131">
    <property type="term" value="P:reciprocal meiotic recombination"/>
    <property type="evidence" value="ECO:0007669"/>
    <property type="project" value="TreeGrafter"/>
</dbReference>
<dbReference type="HOGENOM" id="CLU_048777_0_0_1"/>
<organism evidence="4 5">
    <name type="scientific">Amanita muscaria (strain Koide BX008)</name>
    <dbReference type="NCBI Taxonomy" id="946122"/>
    <lineage>
        <taxon>Eukaryota</taxon>
        <taxon>Fungi</taxon>
        <taxon>Dikarya</taxon>
        <taxon>Basidiomycota</taxon>
        <taxon>Agaricomycotina</taxon>
        <taxon>Agaricomycetes</taxon>
        <taxon>Agaricomycetidae</taxon>
        <taxon>Agaricales</taxon>
        <taxon>Pluteineae</taxon>
        <taxon>Amanitaceae</taxon>
        <taxon>Amanita</taxon>
    </lineage>
</organism>
<gene>
    <name evidence="4" type="ORF">M378DRAFT_185578</name>
</gene>
<evidence type="ECO:0000256" key="1">
    <source>
        <dbReference type="ARBA" id="ARBA00004123"/>
    </source>
</evidence>
<dbReference type="STRING" id="946122.A0A0C2XDH1"/>
<dbReference type="GO" id="GO:0000400">
    <property type="term" value="F:four-way junction DNA binding"/>
    <property type="evidence" value="ECO:0007669"/>
    <property type="project" value="TreeGrafter"/>
</dbReference>
<dbReference type="GO" id="GO:0005657">
    <property type="term" value="C:replication fork"/>
    <property type="evidence" value="ECO:0007669"/>
    <property type="project" value="TreeGrafter"/>
</dbReference>
<dbReference type="GO" id="GO:0005815">
    <property type="term" value="C:microtubule organizing center"/>
    <property type="evidence" value="ECO:0007669"/>
    <property type="project" value="TreeGrafter"/>
</dbReference>
<evidence type="ECO:0000313" key="4">
    <source>
        <dbReference type="EMBL" id="KIL67496.1"/>
    </source>
</evidence>
<dbReference type="InParanoid" id="A0A0C2XDH1"/>